<comment type="caution">
    <text evidence="8">The sequence shown here is derived from an EMBL/GenBank/DDBJ whole genome shotgun (WGS) entry which is preliminary data.</text>
</comment>
<keyword evidence="3" id="KW-0732">Signal</keyword>
<evidence type="ECO:0000256" key="4">
    <source>
        <dbReference type="ARBA" id="ARBA00022737"/>
    </source>
</evidence>
<name>A0ABS5ZJD6_9GAMM</name>
<gene>
    <name evidence="8" type="ORF">KCG35_24435</name>
</gene>
<keyword evidence="9" id="KW-1185">Reference proteome</keyword>
<feature type="domain" description="Teneurin-like YD-shell" evidence="7">
    <location>
        <begin position="321"/>
        <end position="442"/>
    </location>
</feature>
<evidence type="ECO:0000259" key="7">
    <source>
        <dbReference type="Pfam" id="PF25023"/>
    </source>
</evidence>
<dbReference type="Pfam" id="PF18884">
    <property type="entry name" value="TSP3_bac"/>
    <property type="match status" value="2"/>
</dbReference>
<reference evidence="8 9" key="1">
    <citation type="submission" date="2021-04" db="EMBL/GenBank/DDBJ databases">
        <authorList>
            <person name="Pira H."/>
            <person name="Risdian C."/>
            <person name="Wink J."/>
        </authorList>
    </citation>
    <scope>NUCLEOTIDE SEQUENCE [LARGE SCALE GENOMIC DNA]</scope>
    <source>
        <strain evidence="8 9">WH53</strain>
    </source>
</reference>
<evidence type="ECO:0000256" key="1">
    <source>
        <dbReference type="ARBA" id="ARBA00004613"/>
    </source>
</evidence>
<organism evidence="8 9">
    <name type="scientific">Zooshikella harenae</name>
    <dbReference type="NCBI Taxonomy" id="2827238"/>
    <lineage>
        <taxon>Bacteria</taxon>
        <taxon>Pseudomonadati</taxon>
        <taxon>Pseudomonadota</taxon>
        <taxon>Gammaproteobacteria</taxon>
        <taxon>Oceanospirillales</taxon>
        <taxon>Zooshikellaceae</taxon>
        <taxon>Zooshikella</taxon>
    </lineage>
</organism>
<keyword evidence="5" id="KW-0106">Calcium</keyword>
<evidence type="ECO:0000313" key="8">
    <source>
        <dbReference type="EMBL" id="MBU2714199.1"/>
    </source>
</evidence>
<evidence type="ECO:0000313" key="9">
    <source>
        <dbReference type="Proteomes" id="UP000690515"/>
    </source>
</evidence>
<evidence type="ECO:0000256" key="2">
    <source>
        <dbReference type="ARBA" id="ARBA00022525"/>
    </source>
</evidence>
<keyword evidence="4" id="KW-0677">Repeat</keyword>
<comment type="subcellular location">
    <subcellularLocation>
        <location evidence="1">Secreted</location>
    </subcellularLocation>
</comment>
<dbReference type="Proteomes" id="UP000690515">
    <property type="component" value="Unassembled WGS sequence"/>
</dbReference>
<feature type="domain" description="DUF6531" evidence="6">
    <location>
        <begin position="129"/>
        <end position="190"/>
    </location>
</feature>
<dbReference type="Gene3D" id="2.180.10.10">
    <property type="entry name" value="RHS repeat-associated core"/>
    <property type="match status" value="1"/>
</dbReference>
<protein>
    <submittedName>
        <fullName evidence="8">RHS repeat protein</fullName>
    </submittedName>
</protein>
<dbReference type="InterPro" id="IPR045351">
    <property type="entry name" value="DUF6531"/>
</dbReference>
<dbReference type="Pfam" id="PF20148">
    <property type="entry name" value="DUF6531"/>
    <property type="match status" value="1"/>
</dbReference>
<dbReference type="EMBL" id="JAGSOY010000177">
    <property type="protein sequence ID" value="MBU2714199.1"/>
    <property type="molecule type" value="Genomic_DNA"/>
</dbReference>
<dbReference type="Pfam" id="PF25023">
    <property type="entry name" value="TEN_YD-shell"/>
    <property type="match status" value="1"/>
</dbReference>
<evidence type="ECO:0000259" key="6">
    <source>
        <dbReference type="Pfam" id="PF20148"/>
    </source>
</evidence>
<keyword evidence="2" id="KW-0964">Secreted</keyword>
<accession>A0ABS5ZJD6</accession>
<dbReference type="InterPro" id="IPR056823">
    <property type="entry name" value="TEN-like_YD-shell"/>
</dbReference>
<evidence type="ECO:0000256" key="5">
    <source>
        <dbReference type="ARBA" id="ARBA00022837"/>
    </source>
</evidence>
<dbReference type="RefSeq" id="WP_215822466.1">
    <property type="nucleotide sequence ID" value="NZ_JAGSOY010000177.1"/>
</dbReference>
<sequence length="759" mass="85599">MRKAIGYFSLFILLFPSYGLIADELPTKKLQMKNNGWMDYPPIYVDSVAEIPGRACGASPVASFEPHPSAEGSWYYDCADDPWPRALVWTAEKYICPEGYQLKDNAICVGFNLENKINGETNCSQPSVGQPISLANGNMYHIETDIHGPLPLIRTYNTQTGKWQFNFENQLIIYNNRVTYAQGDGKRYLFINNGSEWTSDADVFTKLTSTQNHWVIHKPNGTALSFNQEGALEKETFIGGKTLTYTYQDNTLTINDNHQNTLKLEFNTSSVSHKKQLTSATFNDGYVVSYTYNTNKLLAHIKYPDNKTRQFNYDNTQYPTHLTSITNAQGVEAIKWEYDNEGRATVSEENEGERYSVEYGDNQATVTNPLKKQTTYYFSKVAGVNAVTSVQGHASANCAAANREYTYHDTGLMKSKTDWKGITTTFEYNERGLATKQVKAAGTPAEYVTTTVWHPVFNQPTLISRPGQLISYTYDDKGNVISQSVADPGTSISITDTEDYDNDGLTNEQEHTLGTAIDSADTDGDGLSDFWETENNTNPLNNESAIDLDNDGFTTEQELLLGLHPNQKNNGEKVKFVDSRDDWSTTGVQGHKGWYYGYYDYENDANKTYQINKFIVFNKKYWINHKWDLNTSGSPYLEIGKELMIPSGPYTGRTNEYWAIKRWESTYTGKIDIQWLAHKINNRKGNGFTGKLFINGQLHDQQLVAANDHRGVIKTHQIDVKTGDILDFVMSPEGTDGGHSNGWDHGYFYISVFAVPTTH</sequence>
<proteinExistence type="predicted"/>
<dbReference type="InterPro" id="IPR059100">
    <property type="entry name" value="TSP3_bac"/>
</dbReference>
<evidence type="ECO:0000256" key="3">
    <source>
        <dbReference type="ARBA" id="ARBA00022729"/>
    </source>
</evidence>